<dbReference type="Gene3D" id="1.20.5.350">
    <property type="match status" value="1"/>
</dbReference>
<dbReference type="PANTHER" id="PTHR11521">
    <property type="entry name" value="TROPONIN T"/>
    <property type="match status" value="1"/>
</dbReference>
<dbReference type="GO" id="GO:0006936">
    <property type="term" value="P:muscle contraction"/>
    <property type="evidence" value="ECO:0007669"/>
    <property type="project" value="TreeGrafter"/>
</dbReference>
<name>A0A0B2UWG3_TOXCA</name>
<dbReference type="OMA" id="RIMFEKP"/>
<dbReference type="InterPro" id="IPR038077">
    <property type="entry name" value="Troponin_sf"/>
</dbReference>
<sequence>MSDEEEIMEEAPEQQRQPELEPEPNDDRQEETKLRRPPPQDKEEKEPEEMTEAAKAMLAAKKRHEEEEAAKMQDYEERRRVEREQIDAELRELREKQERRRQERVEEERELAERMRLADERRRQEEEESKARVEAQKQKRDEERRKRQEMIAGSLGATAASAEKTGRNFVVQKRERGDTFGSKAQKQEKSNEEKEAAKKAFVAAISRKPNVSELLVNDLKQKIIQLHQRICKLEAEKYDLEKRHERQDYDLKELHEREKQVARNKALQKGLDPDEAAASPHPPKINVASKFDRQIDRRSYGDRRTLFEHPFIKKPPSIVHGTARPPPDWGRTDNEELEQLRKILEPPKYIEQVKVEGARPPIDPIPLSIPSADQDEPPAVPSKPKAGIGAGAAE</sequence>
<feature type="region of interest" description="Disordered" evidence="1">
    <location>
        <begin position="311"/>
        <end position="333"/>
    </location>
</feature>
<dbReference type="GO" id="GO:0005523">
    <property type="term" value="F:tropomyosin binding"/>
    <property type="evidence" value="ECO:0007669"/>
    <property type="project" value="TreeGrafter"/>
</dbReference>
<feature type="compositionally biased region" description="Acidic residues" evidence="1">
    <location>
        <begin position="1"/>
        <end position="12"/>
    </location>
</feature>
<keyword evidence="3" id="KW-1185">Reference proteome</keyword>
<organism evidence="2 3">
    <name type="scientific">Toxocara canis</name>
    <name type="common">Canine roundworm</name>
    <dbReference type="NCBI Taxonomy" id="6265"/>
    <lineage>
        <taxon>Eukaryota</taxon>
        <taxon>Metazoa</taxon>
        <taxon>Ecdysozoa</taxon>
        <taxon>Nematoda</taxon>
        <taxon>Chromadorea</taxon>
        <taxon>Rhabditida</taxon>
        <taxon>Spirurina</taxon>
        <taxon>Ascaridomorpha</taxon>
        <taxon>Ascaridoidea</taxon>
        <taxon>Toxocaridae</taxon>
        <taxon>Toxocara</taxon>
    </lineage>
</organism>
<feature type="compositionally biased region" description="Basic and acidic residues" evidence="1">
    <location>
        <begin position="63"/>
        <end position="149"/>
    </location>
</feature>
<feature type="compositionally biased region" description="Basic and acidic residues" evidence="1">
    <location>
        <begin position="185"/>
        <end position="194"/>
    </location>
</feature>
<evidence type="ECO:0000313" key="3">
    <source>
        <dbReference type="Proteomes" id="UP000031036"/>
    </source>
</evidence>
<gene>
    <name evidence="2" type="primary">mup-2</name>
    <name evidence="2" type="ORF">Tcan_18264</name>
</gene>
<feature type="region of interest" description="Disordered" evidence="1">
    <location>
        <begin position="359"/>
        <end position="394"/>
    </location>
</feature>
<dbReference type="GO" id="GO:0006937">
    <property type="term" value="P:regulation of muscle contraction"/>
    <property type="evidence" value="ECO:0007669"/>
    <property type="project" value="InterPro"/>
</dbReference>
<dbReference type="STRING" id="6265.A0A0B2UWG3"/>
<accession>A0A0B2UWG3</accession>
<dbReference type="OrthoDB" id="330499at2759"/>
<feature type="region of interest" description="Disordered" evidence="1">
    <location>
        <begin position="260"/>
        <end position="293"/>
    </location>
</feature>
<dbReference type="AlphaFoldDB" id="A0A0B2UWG3"/>
<feature type="compositionally biased region" description="Basic and acidic residues" evidence="1">
    <location>
        <begin position="25"/>
        <end position="45"/>
    </location>
</feature>
<dbReference type="SUPFAM" id="SSF90250">
    <property type="entry name" value="Troponin coil-coiled subunits"/>
    <property type="match status" value="1"/>
</dbReference>
<dbReference type="Proteomes" id="UP000031036">
    <property type="component" value="Unassembled WGS sequence"/>
</dbReference>
<proteinExistence type="predicted"/>
<protein>
    <submittedName>
        <fullName evidence="2">Troponin T</fullName>
    </submittedName>
</protein>
<feature type="region of interest" description="Disordered" evidence="1">
    <location>
        <begin position="1"/>
        <end position="194"/>
    </location>
</feature>
<reference evidence="2 3" key="1">
    <citation type="submission" date="2014-11" db="EMBL/GenBank/DDBJ databases">
        <title>Genetic blueprint of the zoonotic pathogen Toxocara canis.</title>
        <authorList>
            <person name="Zhu X.-Q."/>
            <person name="Korhonen P.K."/>
            <person name="Cai H."/>
            <person name="Young N.D."/>
            <person name="Nejsum P."/>
            <person name="von Samson-Himmelstjerna G."/>
            <person name="Boag P.R."/>
            <person name="Tan P."/>
            <person name="Li Q."/>
            <person name="Min J."/>
            <person name="Yang Y."/>
            <person name="Wang X."/>
            <person name="Fang X."/>
            <person name="Hall R.S."/>
            <person name="Hofmann A."/>
            <person name="Sternberg P.W."/>
            <person name="Jex A.R."/>
            <person name="Gasser R.B."/>
        </authorList>
    </citation>
    <scope>NUCLEOTIDE SEQUENCE [LARGE SCALE GENOMIC DNA]</scope>
    <source>
        <strain evidence="2">PN_DK_2014</strain>
    </source>
</reference>
<dbReference type="EMBL" id="JPKZ01003108">
    <property type="protein sequence ID" value="KHN73462.1"/>
    <property type="molecule type" value="Genomic_DNA"/>
</dbReference>
<dbReference type="GO" id="GO:0005861">
    <property type="term" value="C:troponin complex"/>
    <property type="evidence" value="ECO:0007669"/>
    <property type="project" value="InterPro"/>
</dbReference>
<dbReference type="InterPro" id="IPR027707">
    <property type="entry name" value="TNNT"/>
</dbReference>
<evidence type="ECO:0000256" key="1">
    <source>
        <dbReference type="SAM" id="MobiDB-lite"/>
    </source>
</evidence>
<dbReference type="PANTHER" id="PTHR11521:SF1">
    <property type="entry name" value="TROPONIN T, SKELETAL MUSCLE"/>
    <property type="match status" value="1"/>
</dbReference>
<dbReference type="GO" id="GO:0045214">
    <property type="term" value="P:sarcomere organization"/>
    <property type="evidence" value="ECO:0007669"/>
    <property type="project" value="TreeGrafter"/>
</dbReference>
<comment type="caution">
    <text evidence="2">The sequence shown here is derived from an EMBL/GenBank/DDBJ whole genome shotgun (WGS) entry which is preliminary data.</text>
</comment>
<evidence type="ECO:0000313" key="2">
    <source>
        <dbReference type="EMBL" id="KHN73462.1"/>
    </source>
</evidence>